<proteinExistence type="predicted"/>
<comment type="caution">
    <text evidence="7">The sequence shown here is derived from an EMBL/GenBank/DDBJ whole genome shotgun (WGS) entry which is preliminary data.</text>
</comment>
<feature type="transmembrane region" description="Helical" evidence="5">
    <location>
        <begin position="79"/>
        <end position="101"/>
    </location>
</feature>
<accession>A0A2N6NBA2</accession>
<keyword evidence="2 5" id="KW-0812">Transmembrane</keyword>
<dbReference type="PANTHER" id="PTHR43341">
    <property type="entry name" value="AMINO ACID PERMEASE"/>
    <property type="match status" value="1"/>
</dbReference>
<dbReference type="PANTHER" id="PTHR43341:SF38">
    <property type="entry name" value="PROLINE TRANSPORTER (EUROFUNG)"/>
    <property type="match status" value="1"/>
</dbReference>
<evidence type="ECO:0000256" key="1">
    <source>
        <dbReference type="ARBA" id="ARBA00004141"/>
    </source>
</evidence>
<organism evidence="7 8">
    <name type="scientific">Beauveria bassiana</name>
    <name type="common">White muscardine disease fungus</name>
    <name type="synonym">Tritirachium shiotae</name>
    <dbReference type="NCBI Taxonomy" id="176275"/>
    <lineage>
        <taxon>Eukaryota</taxon>
        <taxon>Fungi</taxon>
        <taxon>Dikarya</taxon>
        <taxon>Ascomycota</taxon>
        <taxon>Pezizomycotina</taxon>
        <taxon>Sordariomycetes</taxon>
        <taxon>Hypocreomycetidae</taxon>
        <taxon>Hypocreales</taxon>
        <taxon>Cordycipitaceae</taxon>
        <taxon>Beauveria</taxon>
    </lineage>
</organism>
<evidence type="ECO:0000256" key="4">
    <source>
        <dbReference type="ARBA" id="ARBA00023136"/>
    </source>
</evidence>
<comment type="subcellular location">
    <subcellularLocation>
        <location evidence="1">Membrane</location>
        <topology evidence="1">Multi-pass membrane protein</topology>
    </subcellularLocation>
</comment>
<dbReference type="Gene3D" id="1.20.1740.10">
    <property type="entry name" value="Amino acid/polyamine transporter I"/>
    <property type="match status" value="1"/>
</dbReference>
<evidence type="ECO:0000256" key="3">
    <source>
        <dbReference type="ARBA" id="ARBA00022989"/>
    </source>
</evidence>
<dbReference type="EMBL" id="MRVG01000012">
    <property type="protein sequence ID" value="PMB64552.1"/>
    <property type="molecule type" value="Genomic_DNA"/>
</dbReference>
<feature type="transmembrane region" description="Helical" evidence="5">
    <location>
        <begin position="185"/>
        <end position="205"/>
    </location>
</feature>
<feature type="transmembrane region" description="Helical" evidence="5">
    <location>
        <begin position="477"/>
        <end position="496"/>
    </location>
</feature>
<feature type="transmembrane region" description="Helical" evidence="5">
    <location>
        <begin position="449"/>
        <end position="471"/>
    </location>
</feature>
<dbReference type="AlphaFoldDB" id="A0A2N6NBA2"/>
<feature type="transmembrane region" description="Helical" evidence="5">
    <location>
        <begin position="235"/>
        <end position="257"/>
    </location>
</feature>
<evidence type="ECO:0000256" key="5">
    <source>
        <dbReference type="SAM" id="Phobius"/>
    </source>
</evidence>
<feature type="transmembrane region" description="Helical" evidence="5">
    <location>
        <begin position="400"/>
        <end position="424"/>
    </location>
</feature>
<keyword evidence="3 5" id="KW-1133">Transmembrane helix</keyword>
<name>A0A2N6NBA2_BEABA</name>
<protein>
    <submittedName>
        <fullName evidence="7">Proline-specific permease</fullName>
    </submittedName>
</protein>
<evidence type="ECO:0000313" key="8">
    <source>
        <dbReference type="Proteomes" id="UP000235728"/>
    </source>
</evidence>
<evidence type="ECO:0000313" key="7">
    <source>
        <dbReference type="EMBL" id="PMB64552.1"/>
    </source>
</evidence>
<feature type="transmembrane region" description="Helical" evidence="5">
    <location>
        <begin position="154"/>
        <end position="173"/>
    </location>
</feature>
<feature type="transmembrane region" description="Helical" evidence="5">
    <location>
        <begin position="113"/>
        <end position="134"/>
    </location>
</feature>
<dbReference type="Proteomes" id="UP000235728">
    <property type="component" value="Unassembled WGS sequence"/>
</dbReference>
<dbReference type="InterPro" id="IPR004841">
    <property type="entry name" value="AA-permease/SLC12A_dom"/>
</dbReference>
<reference evidence="7 8" key="1">
    <citation type="journal article" date="2016" name="Appl. Microbiol. Biotechnol.">
        <title>Characterization of T-DNA insertion mutants with decreased virulence in the entomopathogenic fungus Beauveria bassiana JEF-007.</title>
        <authorList>
            <person name="Kim S."/>
            <person name="Lee S.J."/>
            <person name="Nai Y.S."/>
            <person name="Yu J.S."/>
            <person name="Lee M.R."/>
            <person name="Yang Y.T."/>
            <person name="Kim J.S."/>
        </authorList>
    </citation>
    <scope>NUCLEOTIDE SEQUENCE [LARGE SCALE GENOMIC DNA]</scope>
    <source>
        <strain evidence="7 8">JEF-007</strain>
    </source>
</reference>
<feature type="transmembrane region" description="Helical" evidence="5">
    <location>
        <begin position="374"/>
        <end position="394"/>
    </location>
</feature>
<dbReference type="Pfam" id="PF00324">
    <property type="entry name" value="AA_permease"/>
    <property type="match status" value="1"/>
</dbReference>
<dbReference type="OMA" id="WLYVYSF"/>
<feature type="transmembrane region" description="Helical" evidence="5">
    <location>
        <begin position="277"/>
        <end position="295"/>
    </location>
</feature>
<dbReference type="GO" id="GO:0015171">
    <property type="term" value="F:amino acid transmembrane transporter activity"/>
    <property type="evidence" value="ECO:0007669"/>
    <property type="project" value="TreeGrafter"/>
</dbReference>
<dbReference type="PIRSF" id="PIRSF006060">
    <property type="entry name" value="AA_transporter"/>
    <property type="match status" value="1"/>
</dbReference>
<dbReference type="GO" id="GO:0016020">
    <property type="term" value="C:membrane"/>
    <property type="evidence" value="ECO:0007669"/>
    <property type="project" value="UniProtKB-SubCell"/>
</dbReference>
<sequence length="556" mass="60586">MTNSSGDVYEKNSPSIDHAHIESIEVGNNQHLRQGTQRRLTARHAIFIAWGGTVGTGLFVTTGKGLSRGGPAFLVGSNIIISLLVNSILTAIVEMATFLPIRGGSMSHYGTQFVSRSCGFMMSTLYIYSFAILIPFELDACAIIIDFWRLPVPSAAWITIFGVSLVILNALPVRWYGDAESVFTGVKICTIFGLLILAIVLLFGGGPGHDRLGFRYWKHPGATKTMILDGHVGRLVAAVATFVGSVLPFTFTPEMIVATAGEIQSPRRNVPKAARHFTWRLIVAFVGSVFGISIICPSDAEALTAGSDAGSSPWVVGIRMAGISGLDNVINSVILVAAWSTGNAFFYLGSRAIHTMALEGSAPAIFKRCTAKGVPIYAVGAISLVLPLGYLTISSSALDVLYWLLNLVNTGGYISWVCCGVTYLRFRRACEVQGIPDSQLTQRSWMQPYSSYVTIIVFSILCFLNAFTVLFPGHWSLGDFISGYIGLPVFVGIYAIHRFVQKSEPWVVPINEINLQISDEELSDVTLEDETVSGFSTWQRLSNMVRKRAWILAQWN</sequence>
<feature type="transmembrane region" description="Helical" evidence="5">
    <location>
        <begin position="329"/>
        <end position="348"/>
    </location>
</feature>
<feature type="domain" description="Amino acid permease/ SLC12A" evidence="6">
    <location>
        <begin position="44"/>
        <end position="502"/>
    </location>
</feature>
<evidence type="ECO:0000259" key="6">
    <source>
        <dbReference type="Pfam" id="PF00324"/>
    </source>
</evidence>
<dbReference type="InterPro" id="IPR050524">
    <property type="entry name" value="APC_YAT"/>
</dbReference>
<evidence type="ECO:0000256" key="2">
    <source>
        <dbReference type="ARBA" id="ARBA00022692"/>
    </source>
</evidence>
<feature type="transmembrane region" description="Helical" evidence="5">
    <location>
        <begin position="40"/>
        <end position="59"/>
    </location>
</feature>
<gene>
    <name evidence="7" type="primary">prnB_0</name>
    <name evidence="7" type="ORF">BM221_009391</name>
</gene>
<keyword evidence="4 5" id="KW-0472">Membrane</keyword>